<evidence type="ECO:0000256" key="12">
    <source>
        <dbReference type="ARBA" id="ARBA00023012"/>
    </source>
</evidence>
<dbReference type="InterPro" id="IPR036097">
    <property type="entry name" value="HisK_dim/P_sf"/>
</dbReference>
<dbReference type="Pfam" id="PF02518">
    <property type="entry name" value="HATPase_c"/>
    <property type="match status" value="1"/>
</dbReference>
<comment type="catalytic activity">
    <reaction evidence="1">
        <text>ATP + protein L-histidine = ADP + protein N-phospho-L-histidine.</text>
        <dbReference type="EC" id="2.7.13.3"/>
    </reaction>
</comment>
<evidence type="ECO:0000256" key="5">
    <source>
        <dbReference type="ARBA" id="ARBA00022553"/>
    </source>
</evidence>
<dbReference type="InterPro" id="IPR050398">
    <property type="entry name" value="HssS/ArlS-like"/>
</dbReference>
<dbReference type="EMBL" id="QKWW01000063">
    <property type="protein sequence ID" value="PZT53728.1"/>
    <property type="molecule type" value="Genomic_DNA"/>
</dbReference>
<name>A0A2W6NFE9_9BACL</name>
<feature type="domain" description="HAMP" evidence="16">
    <location>
        <begin position="86"/>
        <end position="131"/>
    </location>
</feature>
<dbReference type="SUPFAM" id="SSF47384">
    <property type="entry name" value="Homodimeric domain of signal transducing histidine kinase"/>
    <property type="match status" value="1"/>
</dbReference>
<keyword evidence="8" id="KW-0547">Nucleotide-binding</keyword>
<evidence type="ECO:0000256" key="13">
    <source>
        <dbReference type="ARBA" id="ARBA00023136"/>
    </source>
</evidence>
<dbReference type="PROSITE" id="PS50109">
    <property type="entry name" value="HIS_KIN"/>
    <property type="match status" value="1"/>
</dbReference>
<dbReference type="RefSeq" id="WP_111272131.1">
    <property type="nucleotide sequence ID" value="NZ_QKWW01000063.1"/>
</dbReference>
<comment type="caution">
    <text evidence="17">The sequence shown here is derived from an EMBL/GenBank/DDBJ whole genome shotgun (WGS) entry which is preliminary data.</text>
</comment>
<dbReference type="Pfam" id="PF00672">
    <property type="entry name" value="HAMP"/>
    <property type="match status" value="1"/>
</dbReference>
<evidence type="ECO:0000256" key="7">
    <source>
        <dbReference type="ARBA" id="ARBA00022692"/>
    </source>
</evidence>
<keyword evidence="6" id="KW-0808">Transferase</keyword>
<dbReference type="PRINTS" id="PR00344">
    <property type="entry name" value="BCTRLSENSOR"/>
</dbReference>
<sequence>MTKRRSFRTTMIMLLGLSMLASGVVTFIVYKLLQMYYMGVRAEDQLAEYRHIMRSIGDIYVFMILFIPLAILFFYLFTKPYVTYFKEISVGINHMANGDFDHQVQIVAKDELGALAESVNLASQKLREAVERGDFAESSKDQLVVNLAHDLRTPLTSVLGYLDLLMKDDQLTEEQVRHFTAIAFAKSQRLEKLIDDLFEITRMNYGRLPVHQTRLDLSELLKQLNEELYPVFEKNHLVTRLHMENDLTVFGDGELLARVFENLLINAARHGKDGMYVDINGYLEEGQVVIQVTNYGGHIHPDDLPRIFDMYYTGNRARSSQDEGTGLGLFIARNIVEQHEGAISVVSDVVRTRFEVRLPAFQRTVREI</sequence>
<dbReference type="PROSITE" id="PS50885">
    <property type="entry name" value="HAMP"/>
    <property type="match status" value="1"/>
</dbReference>
<dbReference type="InterPro" id="IPR003661">
    <property type="entry name" value="HisK_dim/P_dom"/>
</dbReference>
<dbReference type="PANTHER" id="PTHR45528:SF1">
    <property type="entry name" value="SENSOR HISTIDINE KINASE CPXA"/>
    <property type="match status" value="1"/>
</dbReference>
<dbReference type="CDD" id="cd00082">
    <property type="entry name" value="HisKA"/>
    <property type="match status" value="1"/>
</dbReference>
<evidence type="ECO:0000256" key="11">
    <source>
        <dbReference type="ARBA" id="ARBA00022989"/>
    </source>
</evidence>
<dbReference type="CDD" id="cd06225">
    <property type="entry name" value="HAMP"/>
    <property type="match status" value="1"/>
</dbReference>
<evidence type="ECO:0000259" key="16">
    <source>
        <dbReference type="PROSITE" id="PS50885"/>
    </source>
</evidence>
<keyword evidence="9 17" id="KW-0418">Kinase</keyword>
<evidence type="ECO:0000313" key="18">
    <source>
        <dbReference type="Proteomes" id="UP000249204"/>
    </source>
</evidence>
<evidence type="ECO:0000256" key="8">
    <source>
        <dbReference type="ARBA" id="ARBA00022741"/>
    </source>
</evidence>
<gene>
    <name evidence="17" type="ORF">DN757_20960</name>
</gene>
<dbReference type="Gene3D" id="1.10.287.130">
    <property type="match status" value="1"/>
</dbReference>
<keyword evidence="4" id="KW-1003">Cell membrane</keyword>
<evidence type="ECO:0000256" key="9">
    <source>
        <dbReference type="ARBA" id="ARBA00022777"/>
    </source>
</evidence>
<keyword evidence="5" id="KW-0597">Phosphoprotein</keyword>
<dbReference type="Gene3D" id="6.10.340.10">
    <property type="match status" value="1"/>
</dbReference>
<dbReference type="GO" id="GO:0005524">
    <property type="term" value="F:ATP binding"/>
    <property type="evidence" value="ECO:0007669"/>
    <property type="project" value="UniProtKB-KW"/>
</dbReference>
<dbReference type="SMART" id="SM00387">
    <property type="entry name" value="HATPase_c"/>
    <property type="match status" value="1"/>
</dbReference>
<dbReference type="InterPro" id="IPR004358">
    <property type="entry name" value="Sig_transdc_His_kin-like_C"/>
</dbReference>
<evidence type="ECO:0000256" key="6">
    <source>
        <dbReference type="ARBA" id="ARBA00022679"/>
    </source>
</evidence>
<dbReference type="InterPro" id="IPR003660">
    <property type="entry name" value="HAMP_dom"/>
</dbReference>
<protein>
    <recommendedName>
        <fullName evidence="3">histidine kinase</fullName>
        <ecNumber evidence="3">2.7.13.3</ecNumber>
    </recommendedName>
</protein>
<feature type="transmembrane region" description="Helical" evidence="14">
    <location>
        <begin position="12"/>
        <end position="33"/>
    </location>
</feature>
<dbReference type="EC" id="2.7.13.3" evidence="3"/>
<dbReference type="SUPFAM" id="SSF158472">
    <property type="entry name" value="HAMP domain-like"/>
    <property type="match status" value="1"/>
</dbReference>
<dbReference type="InterPro" id="IPR005467">
    <property type="entry name" value="His_kinase_dom"/>
</dbReference>
<evidence type="ECO:0000256" key="14">
    <source>
        <dbReference type="SAM" id="Phobius"/>
    </source>
</evidence>
<dbReference type="Pfam" id="PF00512">
    <property type="entry name" value="HisKA"/>
    <property type="match status" value="1"/>
</dbReference>
<dbReference type="Proteomes" id="UP000249204">
    <property type="component" value="Unassembled WGS sequence"/>
</dbReference>
<evidence type="ECO:0000256" key="10">
    <source>
        <dbReference type="ARBA" id="ARBA00022840"/>
    </source>
</evidence>
<feature type="transmembrane region" description="Helical" evidence="14">
    <location>
        <begin position="59"/>
        <end position="77"/>
    </location>
</feature>
<evidence type="ECO:0000256" key="3">
    <source>
        <dbReference type="ARBA" id="ARBA00012438"/>
    </source>
</evidence>
<dbReference type="SMART" id="SM00388">
    <property type="entry name" value="HisKA"/>
    <property type="match status" value="1"/>
</dbReference>
<dbReference type="InterPro" id="IPR003594">
    <property type="entry name" value="HATPase_dom"/>
</dbReference>
<keyword evidence="11 14" id="KW-1133">Transmembrane helix</keyword>
<dbReference type="SUPFAM" id="SSF55874">
    <property type="entry name" value="ATPase domain of HSP90 chaperone/DNA topoisomerase II/histidine kinase"/>
    <property type="match status" value="1"/>
</dbReference>
<dbReference type="FunFam" id="1.10.287.130:FF:000001">
    <property type="entry name" value="Two-component sensor histidine kinase"/>
    <property type="match status" value="1"/>
</dbReference>
<evidence type="ECO:0000259" key="15">
    <source>
        <dbReference type="PROSITE" id="PS50109"/>
    </source>
</evidence>
<evidence type="ECO:0000256" key="1">
    <source>
        <dbReference type="ARBA" id="ARBA00000085"/>
    </source>
</evidence>
<evidence type="ECO:0000313" key="17">
    <source>
        <dbReference type="EMBL" id="PZT53728.1"/>
    </source>
</evidence>
<keyword evidence="12" id="KW-0902">Two-component regulatory system</keyword>
<dbReference type="Gene3D" id="3.30.565.10">
    <property type="entry name" value="Histidine kinase-like ATPase, C-terminal domain"/>
    <property type="match status" value="1"/>
</dbReference>
<dbReference type="SMART" id="SM00304">
    <property type="entry name" value="HAMP"/>
    <property type="match status" value="1"/>
</dbReference>
<accession>A0A2W6NFE9</accession>
<keyword evidence="13 14" id="KW-0472">Membrane</keyword>
<organism evidence="17 18">
    <name type="scientific">Paenibacillus silvae</name>
    <dbReference type="NCBI Taxonomy" id="1325358"/>
    <lineage>
        <taxon>Bacteria</taxon>
        <taxon>Bacillati</taxon>
        <taxon>Bacillota</taxon>
        <taxon>Bacilli</taxon>
        <taxon>Bacillales</taxon>
        <taxon>Paenibacillaceae</taxon>
        <taxon>Paenibacillus</taxon>
    </lineage>
</organism>
<keyword evidence="10" id="KW-0067">ATP-binding</keyword>
<reference evidence="17 18" key="1">
    <citation type="submission" date="2018-06" db="EMBL/GenBank/DDBJ databases">
        <title>Isolation of heavy metals resistant Paenibacillus silvae NC2 from Gold-Copper mine in ZiJin, China.</title>
        <authorList>
            <person name="Xu J."/>
            <person name="Mazhar H.S."/>
            <person name="Rensing C."/>
        </authorList>
    </citation>
    <scope>NUCLEOTIDE SEQUENCE [LARGE SCALE GENOMIC DNA]</scope>
    <source>
        <strain evidence="17 18">NC2</strain>
    </source>
</reference>
<dbReference type="GO" id="GO:0005886">
    <property type="term" value="C:plasma membrane"/>
    <property type="evidence" value="ECO:0007669"/>
    <property type="project" value="UniProtKB-SubCell"/>
</dbReference>
<proteinExistence type="predicted"/>
<keyword evidence="7 14" id="KW-0812">Transmembrane</keyword>
<dbReference type="InterPro" id="IPR036890">
    <property type="entry name" value="HATPase_C_sf"/>
</dbReference>
<dbReference type="AlphaFoldDB" id="A0A2W6NFE9"/>
<evidence type="ECO:0000256" key="2">
    <source>
        <dbReference type="ARBA" id="ARBA00004651"/>
    </source>
</evidence>
<dbReference type="GO" id="GO:0000155">
    <property type="term" value="F:phosphorelay sensor kinase activity"/>
    <property type="evidence" value="ECO:0007669"/>
    <property type="project" value="InterPro"/>
</dbReference>
<dbReference type="PANTHER" id="PTHR45528">
    <property type="entry name" value="SENSOR HISTIDINE KINASE CPXA"/>
    <property type="match status" value="1"/>
</dbReference>
<comment type="subcellular location">
    <subcellularLocation>
        <location evidence="2">Cell membrane</location>
        <topology evidence="2">Multi-pass membrane protein</topology>
    </subcellularLocation>
</comment>
<feature type="domain" description="Histidine kinase" evidence="15">
    <location>
        <begin position="146"/>
        <end position="362"/>
    </location>
</feature>
<evidence type="ECO:0000256" key="4">
    <source>
        <dbReference type="ARBA" id="ARBA00022475"/>
    </source>
</evidence>
<dbReference type="FunFam" id="3.30.565.10:FF:000013">
    <property type="entry name" value="Two-component sensor histidine kinase"/>
    <property type="match status" value="1"/>
</dbReference>